<feature type="domain" description="Glycosyltransferase 2-like" evidence="4">
    <location>
        <begin position="5"/>
        <end position="169"/>
    </location>
</feature>
<dbReference type="PANTHER" id="PTHR43398">
    <property type="entry name" value="DOLICHOL-PHOSPHATE MANNOSYLTRANSFERASE SUBUNIT 1"/>
    <property type="match status" value="1"/>
</dbReference>
<dbReference type="InterPro" id="IPR039528">
    <property type="entry name" value="DPM1-like"/>
</dbReference>
<dbReference type="SUPFAM" id="SSF53448">
    <property type="entry name" value="Nucleotide-diphospho-sugar transferases"/>
    <property type="match status" value="1"/>
</dbReference>
<dbReference type="InterPro" id="IPR029044">
    <property type="entry name" value="Nucleotide-diphossugar_trans"/>
</dbReference>
<dbReference type="CDD" id="cd06442">
    <property type="entry name" value="DPM1_like"/>
    <property type="match status" value="1"/>
</dbReference>
<dbReference type="PANTHER" id="PTHR43398:SF1">
    <property type="entry name" value="DOLICHOL-PHOSPHATE MANNOSYLTRANSFERASE SUBUNIT 1"/>
    <property type="match status" value="1"/>
</dbReference>
<proteinExistence type="inferred from homology"/>
<evidence type="ECO:0000313" key="6">
    <source>
        <dbReference type="Proteomes" id="UP001501057"/>
    </source>
</evidence>
<protein>
    <submittedName>
        <fullName evidence="5">Polyprenol monophosphomannose synthase</fullName>
    </submittedName>
</protein>
<evidence type="ECO:0000256" key="3">
    <source>
        <dbReference type="ARBA" id="ARBA00022679"/>
    </source>
</evidence>
<keyword evidence="6" id="KW-1185">Reference proteome</keyword>
<evidence type="ECO:0000256" key="1">
    <source>
        <dbReference type="ARBA" id="ARBA00006739"/>
    </source>
</evidence>
<dbReference type="EMBL" id="BAAAME010000002">
    <property type="protein sequence ID" value="GAA1730175.1"/>
    <property type="molecule type" value="Genomic_DNA"/>
</dbReference>
<dbReference type="Gene3D" id="3.90.550.10">
    <property type="entry name" value="Spore Coat Polysaccharide Biosynthesis Protein SpsA, Chain A"/>
    <property type="match status" value="1"/>
</dbReference>
<keyword evidence="2" id="KW-0328">Glycosyltransferase</keyword>
<dbReference type="Proteomes" id="UP001501057">
    <property type="component" value="Unassembled WGS sequence"/>
</dbReference>
<comment type="similarity">
    <text evidence="1">Belongs to the glycosyltransferase 2 family.</text>
</comment>
<evidence type="ECO:0000313" key="5">
    <source>
        <dbReference type="EMBL" id="GAA1730175.1"/>
    </source>
</evidence>
<dbReference type="Pfam" id="PF00535">
    <property type="entry name" value="Glycos_transf_2"/>
    <property type="match status" value="1"/>
</dbReference>
<gene>
    <name evidence="5" type="ORF">GCM10009710_08510</name>
</gene>
<evidence type="ECO:0000256" key="2">
    <source>
        <dbReference type="ARBA" id="ARBA00022676"/>
    </source>
</evidence>
<accession>A0ABP4VMP9</accession>
<comment type="caution">
    <text evidence="5">The sequence shown here is derived from an EMBL/GenBank/DDBJ whole genome shotgun (WGS) entry which is preliminary data.</text>
</comment>
<keyword evidence="3" id="KW-0808">Transferase</keyword>
<dbReference type="RefSeq" id="WP_344198082.1">
    <property type="nucleotide sequence ID" value="NZ_BAAAME010000002.1"/>
</dbReference>
<sequence>MTTLVVVPTYDEAESLPRLLDGLAVHAPDVDVLVVDDASPDGTGQIADRLARLDPRVHVLHRSRKEGLGVAYRAGFAWALARDYDVVVEMDADGSHRPQDLPVILARVAQGDADLVLGSRWIPGGSVVNWPWYRRLISRGGTWYAQKALAIPVQDATGGFRAFRRATLESLPLERIASQGYCFQVDLVRRVLSAGMSVVEVPITFVERTQGRSKMSGSIVREAFWRVTVWGVRRRVRWLKARRRGTDA</sequence>
<reference evidence="6" key="1">
    <citation type="journal article" date="2019" name="Int. J. Syst. Evol. Microbiol.">
        <title>The Global Catalogue of Microorganisms (GCM) 10K type strain sequencing project: providing services to taxonomists for standard genome sequencing and annotation.</title>
        <authorList>
            <consortium name="The Broad Institute Genomics Platform"/>
            <consortium name="The Broad Institute Genome Sequencing Center for Infectious Disease"/>
            <person name="Wu L."/>
            <person name="Ma J."/>
        </authorList>
    </citation>
    <scope>NUCLEOTIDE SEQUENCE [LARGE SCALE GENOMIC DNA]</scope>
    <source>
        <strain evidence="6">JCM 13518</strain>
    </source>
</reference>
<organism evidence="5 6">
    <name type="scientific">Aeromicrobium alkaliterrae</name>
    <dbReference type="NCBI Taxonomy" id="302168"/>
    <lineage>
        <taxon>Bacteria</taxon>
        <taxon>Bacillati</taxon>
        <taxon>Actinomycetota</taxon>
        <taxon>Actinomycetes</taxon>
        <taxon>Propionibacteriales</taxon>
        <taxon>Nocardioidaceae</taxon>
        <taxon>Aeromicrobium</taxon>
    </lineage>
</organism>
<evidence type="ECO:0000259" key="4">
    <source>
        <dbReference type="Pfam" id="PF00535"/>
    </source>
</evidence>
<dbReference type="InterPro" id="IPR001173">
    <property type="entry name" value="Glyco_trans_2-like"/>
</dbReference>
<name>A0ABP4VMP9_9ACTN</name>